<protein>
    <submittedName>
        <fullName evidence="2">Uncharacterized protein</fullName>
    </submittedName>
</protein>
<dbReference type="AlphaFoldDB" id="A0A9P0H5U7"/>
<feature type="region of interest" description="Disordered" evidence="1">
    <location>
        <begin position="63"/>
        <end position="100"/>
    </location>
</feature>
<evidence type="ECO:0000313" key="3">
    <source>
        <dbReference type="Proteomes" id="UP001152798"/>
    </source>
</evidence>
<gene>
    <name evidence="2" type="ORF">NEZAVI_LOCUS6133</name>
</gene>
<dbReference type="OrthoDB" id="24555at2759"/>
<dbReference type="Proteomes" id="UP001152798">
    <property type="component" value="Chromosome 3"/>
</dbReference>
<evidence type="ECO:0000313" key="2">
    <source>
        <dbReference type="EMBL" id="CAH1395971.1"/>
    </source>
</evidence>
<organism evidence="2 3">
    <name type="scientific">Nezara viridula</name>
    <name type="common">Southern green stink bug</name>
    <name type="synonym">Cimex viridulus</name>
    <dbReference type="NCBI Taxonomy" id="85310"/>
    <lineage>
        <taxon>Eukaryota</taxon>
        <taxon>Metazoa</taxon>
        <taxon>Ecdysozoa</taxon>
        <taxon>Arthropoda</taxon>
        <taxon>Hexapoda</taxon>
        <taxon>Insecta</taxon>
        <taxon>Pterygota</taxon>
        <taxon>Neoptera</taxon>
        <taxon>Paraneoptera</taxon>
        <taxon>Hemiptera</taxon>
        <taxon>Heteroptera</taxon>
        <taxon>Panheteroptera</taxon>
        <taxon>Pentatomomorpha</taxon>
        <taxon>Pentatomoidea</taxon>
        <taxon>Pentatomidae</taxon>
        <taxon>Pentatominae</taxon>
        <taxon>Nezara</taxon>
    </lineage>
</organism>
<name>A0A9P0H5U7_NEZVI</name>
<evidence type="ECO:0000256" key="1">
    <source>
        <dbReference type="SAM" id="MobiDB-lite"/>
    </source>
</evidence>
<accession>A0A9P0H5U7</accession>
<feature type="compositionally biased region" description="Basic and acidic residues" evidence="1">
    <location>
        <begin position="88"/>
        <end position="100"/>
    </location>
</feature>
<keyword evidence="3" id="KW-1185">Reference proteome</keyword>
<sequence length="100" mass="11532">MASHKATRVVEDPSKKFTSFGVSYATLEAEKREKEQASKTMIETIRNTLNGVDEQRQIPEGYKHEASEWSSRTHGIPINDPNWNEGLKNPEEIMRFEDDH</sequence>
<dbReference type="EMBL" id="OV725079">
    <property type="protein sequence ID" value="CAH1395971.1"/>
    <property type="molecule type" value="Genomic_DNA"/>
</dbReference>
<reference evidence="2" key="1">
    <citation type="submission" date="2022-01" db="EMBL/GenBank/DDBJ databases">
        <authorList>
            <person name="King R."/>
        </authorList>
    </citation>
    <scope>NUCLEOTIDE SEQUENCE</scope>
</reference>
<proteinExistence type="predicted"/>